<organism evidence="1 2">
    <name type="scientific">Colletotrichum truncatum</name>
    <name type="common">Anthracnose fungus</name>
    <name type="synonym">Colletotrichum capsici</name>
    <dbReference type="NCBI Taxonomy" id="5467"/>
    <lineage>
        <taxon>Eukaryota</taxon>
        <taxon>Fungi</taxon>
        <taxon>Dikarya</taxon>
        <taxon>Ascomycota</taxon>
        <taxon>Pezizomycotina</taxon>
        <taxon>Sordariomycetes</taxon>
        <taxon>Hypocreomycetidae</taxon>
        <taxon>Glomerellales</taxon>
        <taxon>Glomerellaceae</taxon>
        <taxon>Colletotrichum</taxon>
        <taxon>Colletotrichum truncatum species complex</taxon>
    </lineage>
</organism>
<proteinExistence type="predicted"/>
<evidence type="ECO:0000313" key="1">
    <source>
        <dbReference type="EMBL" id="KAL0938684.1"/>
    </source>
</evidence>
<comment type="caution">
    <text evidence="1">The sequence shown here is derived from an EMBL/GenBank/DDBJ whole genome shotgun (WGS) entry which is preliminary data.</text>
</comment>
<evidence type="ECO:0000313" key="2">
    <source>
        <dbReference type="Proteomes" id="UP000805649"/>
    </source>
</evidence>
<protein>
    <submittedName>
        <fullName evidence="1">Mg2+ transporter</fullName>
    </submittedName>
</protein>
<gene>
    <name evidence="1" type="ORF">CTRU02_205294</name>
</gene>
<dbReference type="Proteomes" id="UP000805649">
    <property type="component" value="Unassembled WGS sequence"/>
</dbReference>
<sequence>MYEPHREQRRRGHSLFPPRTSTQSLRSQYSRGANLVQLIEDFRKQDDIYLPVPPTPPPRAPGRRRSNRSLLQPMVRFASPLETTALRWRPKTPMAPPVTYDSSRQQTPILPYAVPEEEEIPQPPSQEPSPLSVYEDAEEDDQSLNLDGFPMPPEFMNREYLTPVHEADDWVDIEDTTGKVYAFDPARPSADPTRDDDDESDLEMPFSDDNTLRGEDPPLSRAFYVYESRYTGQGVLGGSHSAALEIVYDARRRRQSLFRWLHVQQDMMNFDELTNEISRCLSESEQNDIRKLLSDVRKDYSKTVRTSRDTTVKHMEPGYLQLPLQDRETTKGSQTGSRSVTWLCIPYFSLEEYSGIQATGNPGAYPPQTLLQSSFSRNSQKRDMQQATRQIGNGDKNFCFHIRQLWCIVLDNSLLITCGSMSEATLRGETVSLVSEPARDPTLGADSKRILIQYGDSVMWSFPLAECQTWFAFIAHFSDFWPKTVRFQFNGRLLTESRWWKVMQFAKTSRRNVVITMETCPPPQLPPSGILKPIGHAVGSSGSQPGVVLQPAPLLPGKHLSYPPGHGKAHEKFHVFSWAGPHSTSPTDGPNFIALQKQLSDVEDFLTAETNGPDRRAYLDAEVSTRDTVYAYLEQQGLALQDVKNKPWKKQDYEERVDIFNAADSLFRFFLPPLFDGPTTDRFWGAIMNLVWVSLSDDMETESHPHALDKRRREAVFANAPSIRKALRQLALPIMALKGILSYAEPTDRLEIDVPVDLIRAWLHLVISLVYASHDTHMWEDHLDVADSLVKSGIKHIMENLSNLKLLERSSVLPLEIVSLISYDLLSNTSGRFAGISDTYSEYLKALENDIANGASDASYQQRINFLRQEVTVINRTIAAQNFVFNSILASRDQGLSTIPKTRRLNRSHFNRADGRANFQDGLRSHLRMARNRYADDEEGNLLLDSIAEVSDFYKLPSTDSAGFRDLLAAECTQLLERRTRDFDEYAEQADVLEQTNLNNAAVTKDRQEQAIYAFTIVTIIFLPLSAVSSIFGMNTSDIRDMEAGQWIYWASAIPVTILVIILGLWWMGELGHLFNWMASKVRGEDNFGSRLSPHTDITEKPDHHDATAVLPRPLAVYTRPPSGKQAFVRRLDTQLGMRQHQR</sequence>
<accession>A0ACC3Z3N1</accession>
<reference evidence="1 2" key="1">
    <citation type="journal article" date="2020" name="Phytopathology">
        <title>Genome Sequence Resources of Colletotrichum truncatum, C. plurivorum, C. musicola, and C. sojae: Four Species Pathogenic to Soybean (Glycine max).</title>
        <authorList>
            <person name="Rogerio F."/>
            <person name="Boufleur T.R."/>
            <person name="Ciampi-Guillardi M."/>
            <person name="Sukno S.A."/>
            <person name="Thon M.R."/>
            <person name="Massola Junior N.S."/>
            <person name="Baroncelli R."/>
        </authorList>
    </citation>
    <scope>NUCLEOTIDE SEQUENCE [LARGE SCALE GENOMIC DNA]</scope>
    <source>
        <strain evidence="1 2">CMES1059</strain>
    </source>
</reference>
<name>A0ACC3Z3N1_COLTU</name>
<keyword evidence="2" id="KW-1185">Reference proteome</keyword>
<dbReference type="EMBL" id="VUJX02000003">
    <property type="protein sequence ID" value="KAL0938684.1"/>
    <property type="molecule type" value="Genomic_DNA"/>
</dbReference>